<dbReference type="Pfam" id="PF14539">
    <property type="entry name" value="DUF4442"/>
    <property type="match status" value="1"/>
</dbReference>
<dbReference type="AlphaFoldDB" id="A0A4Y3HXN3"/>
<dbReference type="OrthoDB" id="9813017at2"/>
<dbReference type="SUPFAM" id="SSF54637">
    <property type="entry name" value="Thioesterase/thiol ester dehydrase-isomerase"/>
    <property type="match status" value="1"/>
</dbReference>
<name>A0A4Y3HXN3_9VIBR</name>
<dbReference type="Gene3D" id="3.10.129.10">
    <property type="entry name" value="Hotdog Thioesterase"/>
    <property type="match status" value="1"/>
</dbReference>
<dbReference type="RefSeq" id="WP_141346262.1">
    <property type="nucleotide sequence ID" value="NZ_BJLF01000012.1"/>
</dbReference>
<dbReference type="InterPro" id="IPR027961">
    <property type="entry name" value="DUF4442"/>
</dbReference>
<protein>
    <recommendedName>
        <fullName evidence="4">DUF4442 domain-containing protein</fullName>
    </recommendedName>
</protein>
<keyword evidence="1" id="KW-0812">Transmembrane</keyword>
<dbReference type="EMBL" id="BJLF01000012">
    <property type="protein sequence ID" value="GEA51795.1"/>
    <property type="molecule type" value="Genomic_DNA"/>
</dbReference>
<dbReference type="InterPro" id="IPR029069">
    <property type="entry name" value="HotDog_dom_sf"/>
</dbReference>
<reference evidence="2 3" key="1">
    <citation type="submission" date="2019-06" db="EMBL/GenBank/DDBJ databases">
        <title>Whole genome shotgun sequence of Vibrio inusitatus NBRC 102082.</title>
        <authorList>
            <person name="Hosoyama A."/>
            <person name="Uohara A."/>
            <person name="Ohji S."/>
            <person name="Ichikawa N."/>
        </authorList>
    </citation>
    <scope>NUCLEOTIDE SEQUENCE [LARGE SCALE GENOMIC DNA]</scope>
    <source>
        <strain evidence="2 3">NBRC 102082</strain>
    </source>
</reference>
<evidence type="ECO:0000313" key="3">
    <source>
        <dbReference type="Proteomes" id="UP000318717"/>
    </source>
</evidence>
<keyword evidence="1" id="KW-1133">Transmembrane helix</keyword>
<dbReference type="Proteomes" id="UP000318717">
    <property type="component" value="Unassembled WGS sequence"/>
</dbReference>
<evidence type="ECO:0000313" key="2">
    <source>
        <dbReference type="EMBL" id="GEA51795.1"/>
    </source>
</evidence>
<comment type="caution">
    <text evidence="2">The sequence shown here is derived from an EMBL/GenBank/DDBJ whole genome shotgun (WGS) entry which is preliminary data.</text>
</comment>
<proteinExistence type="predicted"/>
<accession>A0A4Y3HXN3</accession>
<gene>
    <name evidence="2" type="ORF">VIN01S_25990</name>
</gene>
<evidence type="ECO:0000256" key="1">
    <source>
        <dbReference type="SAM" id="Phobius"/>
    </source>
</evidence>
<keyword evidence="1" id="KW-0472">Membrane</keyword>
<evidence type="ECO:0008006" key="4">
    <source>
        <dbReference type="Google" id="ProtNLM"/>
    </source>
</evidence>
<feature type="transmembrane region" description="Helical" evidence="1">
    <location>
        <begin position="55"/>
        <end position="74"/>
    </location>
</feature>
<keyword evidence="3" id="KW-1185">Reference proteome</keyword>
<sequence length="157" mass="17650">MLSTLKKANLYLSYFGFSKVPLLWLSRPKILAMDEEMVEIKIPLKRRTKNHLNSMYIGALVMGADVAGGFMAAMKAQKQGRKISLAFKGLKAEFLMRPESDVHFICRDGRLIDAMLEETLSTGERVNQDVRITAICPDLHGDKAMAEFDLTLSIKAR</sequence>
<organism evidence="2 3">
    <name type="scientific">Vibrio inusitatus NBRC 102082</name>
    <dbReference type="NCBI Taxonomy" id="1219070"/>
    <lineage>
        <taxon>Bacteria</taxon>
        <taxon>Pseudomonadati</taxon>
        <taxon>Pseudomonadota</taxon>
        <taxon>Gammaproteobacteria</taxon>
        <taxon>Vibrionales</taxon>
        <taxon>Vibrionaceae</taxon>
        <taxon>Vibrio</taxon>
    </lineage>
</organism>